<protein>
    <recommendedName>
        <fullName evidence="6">DNA polymerase epsilon subunit</fullName>
    </recommendedName>
    <alternativeName>
        <fullName evidence="6">DNA polymerase II subunit 2</fullName>
    </alternativeName>
</protein>
<evidence type="ECO:0000256" key="2">
    <source>
        <dbReference type="ARBA" id="ARBA00009560"/>
    </source>
</evidence>
<keyword evidence="5 6" id="KW-0539">Nucleus</keyword>
<evidence type="ECO:0000256" key="1">
    <source>
        <dbReference type="ARBA" id="ARBA00004123"/>
    </source>
</evidence>
<dbReference type="PIRSF" id="PIRSF000799">
    <property type="entry name" value="DNA_pol_eps_2"/>
    <property type="match status" value="1"/>
</dbReference>
<evidence type="ECO:0000256" key="3">
    <source>
        <dbReference type="ARBA" id="ARBA00022705"/>
    </source>
</evidence>
<dbReference type="InterPro" id="IPR016266">
    <property type="entry name" value="POLE2"/>
</dbReference>
<dbReference type="Gene3D" id="1.10.8.60">
    <property type="match status" value="1"/>
</dbReference>
<feature type="domain" description="DNA polymerase epsilon subunit B N-terminal" evidence="8">
    <location>
        <begin position="4"/>
        <end position="74"/>
    </location>
</feature>
<gene>
    <name evidence="9" type="ORF">DSTB1V02_LOCUS2811</name>
</gene>
<sequence>MSTTQLRSKVVSDFKMHGLSLRGDATHLLVQFLQSESETRRNQWLERLIEKIQGLGLSRPVVGKDDLKAALEECVNAESAGEELLLVIDAFTVPRFTYVPERKKYVADSVLGKTIPSLLGDSDDKASIFVKRYTILYERMSRHELFAPAVIGSSKAEGPRFTLRKIEYLLGTTEKLDKVIILGMLTQLKEGKLYLEDPTENCFVLVEGEYIGSKKILKVITLGSPPAEPIETSRRFLGDMNFFGGPSAKSLRGSEKLKLVEERNSEAIFVFLSDVWLDHPGVMERLQTLFRGFSDFPPVAFVFLGNFLHASYGMDQAKELRDKLKHLGYIIISYPQLAQASKFIFVPGPKDPGIGGLLPRPMLPEFVTQDLAKDVPNAIFATNPCRIQYCTKEIVVLREDVLSKMCRHCIYFPSSGGDIAEHFVKTICGQGHLCPMAPHVSPTLWTSDHALNLFPLPDLVVVGDKFKSFTESHMGCTIINPGTLPRNEFLFKVYYPVTGQVDDSQISNLHT</sequence>
<dbReference type="EMBL" id="LR899846">
    <property type="protein sequence ID" value="CAD7242869.1"/>
    <property type="molecule type" value="Genomic_DNA"/>
</dbReference>
<dbReference type="AlphaFoldDB" id="A0A7R9A4T7"/>
<evidence type="ECO:0000259" key="7">
    <source>
        <dbReference type="Pfam" id="PF04042"/>
    </source>
</evidence>
<keyword evidence="4 6" id="KW-0238">DNA-binding</keyword>
<proteinExistence type="inferred from homology"/>
<dbReference type="GO" id="GO:0008622">
    <property type="term" value="C:epsilon DNA polymerase complex"/>
    <property type="evidence" value="ECO:0007669"/>
    <property type="project" value="UniProtKB-UniRule"/>
</dbReference>
<dbReference type="Pfam" id="PF04042">
    <property type="entry name" value="DNA_pol_E_B"/>
    <property type="match status" value="1"/>
</dbReference>
<reference evidence="9" key="1">
    <citation type="submission" date="2020-11" db="EMBL/GenBank/DDBJ databases">
        <authorList>
            <person name="Tran Van P."/>
        </authorList>
    </citation>
    <scope>NUCLEOTIDE SEQUENCE</scope>
</reference>
<dbReference type="EMBL" id="CAJPEV010000329">
    <property type="protein sequence ID" value="CAG0884058.1"/>
    <property type="molecule type" value="Genomic_DNA"/>
</dbReference>
<keyword evidence="10" id="KW-1185">Reference proteome</keyword>
<evidence type="ECO:0000256" key="4">
    <source>
        <dbReference type="ARBA" id="ARBA00023125"/>
    </source>
</evidence>
<dbReference type="InterPro" id="IPR024639">
    <property type="entry name" value="DNA_pol_e_bsu_N"/>
</dbReference>
<dbReference type="GO" id="GO:0006261">
    <property type="term" value="P:DNA-templated DNA replication"/>
    <property type="evidence" value="ECO:0007669"/>
    <property type="project" value="InterPro"/>
</dbReference>
<dbReference type="GO" id="GO:0003677">
    <property type="term" value="F:DNA binding"/>
    <property type="evidence" value="ECO:0007669"/>
    <property type="project" value="UniProtKB-UniRule"/>
</dbReference>
<comment type="subcellular location">
    <subcellularLocation>
        <location evidence="1 6">Nucleus</location>
    </subcellularLocation>
</comment>
<dbReference type="Gene3D" id="3.60.21.50">
    <property type="match status" value="1"/>
</dbReference>
<dbReference type="InterPro" id="IPR007185">
    <property type="entry name" value="DNA_pol_a/d/e_bsu"/>
</dbReference>
<evidence type="ECO:0000259" key="8">
    <source>
        <dbReference type="Pfam" id="PF12213"/>
    </source>
</evidence>
<keyword evidence="3 6" id="KW-0235">DNA replication</keyword>
<evidence type="ECO:0000256" key="5">
    <source>
        <dbReference type="ARBA" id="ARBA00023242"/>
    </source>
</evidence>
<evidence type="ECO:0000313" key="10">
    <source>
        <dbReference type="Proteomes" id="UP000677054"/>
    </source>
</evidence>
<comment type="function">
    <text evidence="6">Participates in DNA repair and in chromosomal DNA replication.</text>
</comment>
<dbReference type="GO" id="GO:0042276">
    <property type="term" value="P:error-prone translesion synthesis"/>
    <property type="evidence" value="ECO:0007669"/>
    <property type="project" value="TreeGrafter"/>
</dbReference>
<dbReference type="OrthoDB" id="10254730at2759"/>
<accession>A0A7R9A4T7</accession>
<evidence type="ECO:0000256" key="6">
    <source>
        <dbReference type="PIRNR" id="PIRNR000799"/>
    </source>
</evidence>
<evidence type="ECO:0000313" key="9">
    <source>
        <dbReference type="EMBL" id="CAD7242869.1"/>
    </source>
</evidence>
<comment type="similarity">
    <text evidence="2 6">Belongs to the DNA polymerase epsilon subunit B family.</text>
</comment>
<organism evidence="9">
    <name type="scientific">Darwinula stevensoni</name>
    <dbReference type="NCBI Taxonomy" id="69355"/>
    <lineage>
        <taxon>Eukaryota</taxon>
        <taxon>Metazoa</taxon>
        <taxon>Ecdysozoa</taxon>
        <taxon>Arthropoda</taxon>
        <taxon>Crustacea</taxon>
        <taxon>Oligostraca</taxon>
        <taxon>Ostracoda</taxon>
        <taxon>Podocopa</taxon>
        <taxon>Podocopida</taxon>
        <taxon>Darwinulocopina</taxon>
        <taxon>Darwinuloidea</taxon>
        <taxon>Darwinulidae</taxon>
        <taxon>Darwinula</taxon>
    </lineage>
</organism>
<dbReference type="PANTHER" id="PTHR12708:SF0">
    <property type="entry name" value="DNA POLYMERASE EPSILON SUBUNIT 2"/>
    <property type="match status" value="1"/>
</dbReference>
<dbReference type="PANTHER" id="PTHR12708">
    <property type="entry name" value="DNA POLYMERASE EPSILON SUBUNIT B"/>
    <property type="match status" value="1"/>
</dbReference>
<dbReference type="Proteomes" id="UP000677054">
    <property type="component" value="Unassembled WGS sequence"/>
</dbReference>
<name>A0A7R9A4T7_9CRUS</name>
<feature type="domain" description="DNA polymerase alpha/delta/epsilon subunit B" evidence="7">
    <location>
        <begin position="269"/>
        <end position="470"/>
    </location>
</feature>
<dbReference type="Pfam" id="PF12213">
    <property type="entry name" value="Dpoe2NT"/>
    <property type="match status" value="1"/>
</dbReference>